<keyword evidence="5" id="KW-0677">Repeat</keyword>
<keyword evidence="11" id="KW-1185">Reference proteome</keyword>
<dbReference type="InterPro" id="IPR000420">
    <property type="entry name" value="Yeast_PIR_rpt"/>
</dbReference>
<proteinExistence type="inferred from homology"/>
<comment type="similarity">
    <text evidence="6">Belongs to the PIR protein family.</text>
</comment>
<dbReference type="InterPro" id="IPR051153">
    <property type="entry name" value="Yeast_CWMannoprotein_PIR"/>
</dbReference>
<dbReference type="Proteomes" id="UP000235371">
    <property type="component" value="Unassembled WGS sequence"/>
</dbReference>
<dbReference type="InParanoid" id="A0A2J6T4F9"/>
<keyword evidence="3" id="KW-0964">Secreted</keyword>
<dbReference type="InterPro" id="IPR054508">
    <property type="entry name" value="PIR1-like_C"/>
</dbReference>
<evidence type="ECO:0000256" key="1">
    <source>
        <dbReference type="ARBA" id="ARBA00004191"/>
    </source>
</evidence>
<name>A0A2J6T4F9_9HELO</name>
<dbReference type="GO" id="GO:0031505">
    <property type="term" value="P:fungal-type cell wall organization"/>
    <property type="evidence" value="ECO:0007669"/>
    <property type="project" value="UniProtKB-ARBA"/>
</dbReference>
<gene>
    <name evidence="10" type="ORF">K444DRAFT_631629</name>
</gene>
<evidence type="ECO:0000256" key="2">
    <source>
        <dbReference type="ARBA" id="ARBA00022512"/>
    </source>
</evidence>
<dbReference type="PROSITE" id="PS50256">
    <property type="entry name" value="PIR_REPEAT_2"/>
    <property type="match status" value="5"/>
</dbReference>
<keyword evidence="2" id="KW-0134">Cell wall</keyword>
<feature type="chain" id="PRO_5014334745" evidence="8">
    <location>
        <begin position="17"/>
        <end position="333"/>
    </location>
</feature>
<reference evidence="10 11" key="1">
    <citation type="submission" date="2016-04" db="EMBL/GenBank/DDBJ databases">
        <title>A degradative enzymes factory behind the ericoid mycorrhizal symbiosis.</title>
        <authorList>
            <consortium name="DOE Joint Genome Institute"/>
            <person name="Martino E."/>
            <person name="Morin E."/>
            <person name="Grelet G."/>
            <person name="Kuo A."/>
            <person name="Kohler A."/>
            <person name="Daghino S."/>
            <person name="Barry K."/>
            <person name="Choi C."/>
            <person name="Cichocki N."/>
            <person name="Clum A."/>
            <person name="Copeland A."/>
            <person name="Hainaut M."/>
            <person name="Haridas S."/>
            <person name="Labutti K."/>
            <person name="Lindquist E."/>
            <person name="Lipzen A."/>
            <person name="Khouja H.-R."/>
            <person name="Murat C."/>
            <person name="Ohm R."/>
            <person name="Olson A."/>
            <person name="Spatafora J."/>
            <person name="Veneault-Fourrey C."/>
            <person name="Henrissat B."/>
            <person name="Grigoriev I."/>
            <person name="Martin F."/>
            <person name="Perotto S."/>
        </authorList>
    </citation>
    <scope>NUCLEOTIDE SEQUENCE [LARGE SCALE GENOMIC DNA]</scope>
    <source>
        <strain evidence="10 11">E</strain>
    </source>
</reference>
<dbReference type="GeneID" id="36591470"/>
<accession>A0A2J6T4F9</accession>
<dbReference type="EMBL" id="KZ613843">
    <property type="protein sequence ID" value="PMD57904.1"/>
    <property type="molecule type" value="Genomic_DNA"/>
</dbReference>
<evidence type="ECO:0000256" key="5">
    <source>
        <dbReference type="ARBA" id="ARBA00022737"/>
    </source>
</evidence>
<protein>
    <submittedName>
        <fullName evidence="10">Putative cell wall manno protein PIR3</fullName>
    </submittedName>
</protein>
<feature type="signal peptide" evidence="8">
    <location>
        <begin position="1"/>
        <end position="16"/>
    </location>
</feature>
<feature type="domain" description="Cell wall mannoprotein PIR1-like C-terminal" evidence="9">
    <location>
        <begin position="76"/>
        <end position="149"/>
    </location>
</feature>
<dbReference type="RefSeq" id="XP_024734808.1">
    <property type="nucleotide sequence ID" value="XM_024883393.1"/>
</dbReference>
<evidence type="ECO:0000256" key="3">
    <source>
        <dbReference type="ARBA" id="ARBA00022525"/>
    </source>
</evidence>
<evidence type="ECO:0000313" key="10">
    <source>
        <dbReference type="EMBL" id="PMD57904.1"/>
    </source>
</evidence>
<keyword evidence="4 8" id="KW-0732">Signal</keyword>
<evidence type="ECO:0000256" key="4">
    <source>
        <dbReference type="ARBA" id="ARBA00022729"/>
    </source>
</evidence>
<evidence type="ECO:0000256" key="6">
    <source>
        <dbReference type="ARBA" id="ARBA00038219"/>
    </source>
</evidence>
<dbReference type="GO" id="GO:0005199">
    <property type="term" value="F:structural constituent of cell wall"/>
    <property type="evidence" value="ECO:0007669"/>
    <property type="project" value="InterPro"/>
</dbReference>
<comment type="subcellular location">
    <subcellularLocation>
        <location evidence="1">Secreted</location>
        <location evidence="1">Cell wall</location>
    </subcellularLocation>
</comment>
<evidence type="ECO:0000256" key="8">
    <source>
        <dbReference type="SAM" id="SignalP"/>
    </source>
</evidence>
<dbReference type="AlphaFoldDB" id="A0A2J6T4F9"/>
<organism evidence="10 11">
    <name type="scientific">Hyaloscypha bicolor E</name>
    <dbReference type="NCBI Taxonomy" id="1095630"/>
    <lineage>
        <taxon>Eukaryota</taxon>
        <taxon>Fungi</taxon>
        <taxon>Dikarya</taxon>
        <taxon>Ascomycota</taxon>
        <taxon>Pezizomycotina</taxon>
        <taxon>Leotiomycetes</taxon>
        <taxon>Helotiales</taxon>
        <taxon>Hyaloscyphaceae</taxon>
        <taxon>Hyaloscypha</taxon>
        <taxon>Hyaloscypha bicolor</taxon>
    </lineage>
</organism>
<dbReference type="Pfam" id="PF00399">
    <property type="entry name" value="PIR"/>
    <property type="match status" value="5"/>
</dbReference>
<dbReference type="GO" id="GO:0009277">
    <property type="term" value="C:fungal-type cell wall"/>
    <property type="evidence" value="ECO:0007669"/>
    <property type="project" value="TreeGrafter"/>
</dbReference>
<dbReference type="PANTHER" id="PTHR47254">
    <property type="entry name" value="CELL WALL MANNOPROTEIN CIS3-RELATED"/>
    <property type="match status" value="1"/>
</dbReference>
<dbReference type="PANTHER" id="PTHR47254:SF1">
    <property type="entry name" value="CELL WALL MANNOPROTEIN CIS3-RELATED"/>
    <property type="match status" value="1"/>
</dbReference>
<dbReference type="OrthoDB" id="5415592at2759"/>
<evidence type="ECO:0000259" key="9">
    <source>
        <dbReference type="Pfam" id="PF22799"/>
    </source>
</evidence>
<feature type="compositionally biased region" description="Polar residues" evidence="7">
    <location>
        <begin position="177"/>
        <end position="188"/>
    </location>
</feature>
<dbReference type="Pfam" id="PF22799">
    <property type="entry name" value="PIR1-like_C"/>
    <property type="match status" value="1"/>
</dbReference>
<feature type="region of interest" description="Disordered" evidence="7">
    <location>
        <begin position="161"/>
        <end position="196"/>
    </location>
</feature>
<evidence type="ECO:0000256" key="7">
    <source>
        <dbReference type="SAM" id="MobiDB-lite"/>
    </source>
</evidence>
<sequence length="333" mass="33604">MQTSLALAALAAVAYAIPQGVTTNITPTSSAPAGFSPDYSGQFEISIYKTSAKRSLTERASTCGQPGYLTLTLAGGQLKDAQGRTGYIAANYQFQFDAPPQAGAIYTGGFSVGSNGSLALGGSAVFYECLSGTFYNLYDRSWAAQCEPILIGVVPCGTVGQQSDGQPTGTPGPKPVTQISDGQPQGTSAVPVPVSEFTDGQPQVITVLPKPPVTQISDGQIQAPTATGKPVTQISDGQVQAPSATGKPVTQISDGQVQAPSATGKPVTQISDGQVQAPTTAPAVVTQISDGQIQATGAANATKSPIPFTGAGNAVVASSFAAFLMGAAAMLLL</sequence>
<evidence type="ECO:0000313" key="11">
    <source>
        <dbReference type="Proteomes" id="UP000235371"/>
    </source>
</evidence>
<feature type="region of interest" description="Disordered" evidence="7">
    <location>
        <begin position="238"/>
        <end position="275"/>
    </location>
</feature>